<dbReference type="Proteomes" id="UP000033624">
    <property type="component" value="Unassembled WGS sequence"/>
</dbReference>
<evidence type="ECO:0000313" key="1">
    <source>
        <dbReference type="EMBL" id="KJQ45849.1"/>
    </source>
</evidence>
<evidence type="ECO:0000313" key="2">
    <source>
        <dbReference type="Proteomes" id="UP000033624"/>
    </source>
</evidence>
<comment type="caution">
    <text evidence="1">The sequence shown here is derived from an EMBL/GenBank/DDBJ whole genome shotgun (WGS) entry which is preliminary data.</text>
</comment>
<dbReference type="KEGG" id="mmyi:mycmycITA_00423"/>
<sequence>MKIFKQYKKVQIPDKPDIWYLTRVAKKNEEIINKVLYS</sequence>
<gene>
    <name evidence="1" type="ORF">TS59_0431</name>
</gene>
<name>A0AAE2EI17_MYCMY</name>
<dbReference type="AlphaFoldDB" id="A0AAE2EI17"/>
<reference evidence="1 2" key="1">
    <citation type="submission" date="2015-02" db="EMBL/GenBank/DDBJ databases">
        <title>Mycoplasma mycoides subsp. mycoides strain:B237 Genome sequencing.</title>
        <authorList>
            <person name="Fischer A."/>
            <person name="Santana-Cruz I."/>
            <person name="Schieck E."/>
            <person name="Gourle H."/>
            <person name="Lambert M."/>
            <person name="Nadendla S."/>
            <person name="Miller R.A."/>
            <person name="Weber J."/>
            <person name="Bongcam-Rudloff E."/>
            <person name="Vashee S."/>
            <person name="Frey J."/>
            <person name="Jores J."/>
        </authorList>
    </citation>
    <scope>NUCLEOTIDE SEQUENCE [LARGE SCALE GENOMIC DNA]</scope>
    <source>
        <strain evidence="1 2">B237</strain>
    </source>
</reference>
<protein>
    <submittedName>
        <fullName evidence="1">Uncharacterized protein</fullName>
    </submittedName>
</protein>
<accession>A0AAE2EI17</accession>
<dbReference type="EMBL" id="LAEW01000001">
    <property type="protein sequence ID" value="KJQ45849.1"/>
    <property type="molecule type" value="Genomic_DNA"/>
</dbReference>
<proteinExistence type="predicted"/>
<organism evidence="1 2">
    <name type="scientific">Mycoplasma mycoides subsp. mycoides</name>
    <dbReference type="NCBI Taxonomy" id="2103"/>
    <lineage>
        <taxon>Bacteria</taxon>
        <taxon>Bacillati</taxon>
        <taxon>Mycoplasmatota</taxon>
        <taxon>Mollicutes</taxon>
        <taxon>Mycoplasmataceae</taxon>
        <taxon>Mycoplasma</taxon>
    </lineage>
</organism>